<evidence type="ECO:0000313" key="2">
    <source>
        <dbReference type="EMBL" id="NHC33606.1"/>
    </source>
</evidence>
<evidence type="ECO:0000256" key="1">
    <source>
        <dbReference type="SAM" id="Phobius"/>
    </source>
</evidence>
<name>A0A9X5E1D2_9CYAN</name>
<feature type="transmembrane region" description="Helical" evidence="1">
    <location>
        <begin position="134"/>
        <end position="160"/>
    </location>
</feature>
<dbReference type="RefSeq" id="WP_039715143.1">
    <property type="nucleotide sequence ID" value="NZ_JTJC03000001.1"/>
</dbReference>
<feature type="transmembrane region" description="Helical" evidence="1">
    <location>
        <begin position="37"/>
        <end position="57"/>
    </location>
</feature>
<sequence length="211" mass="23451">MQSFRSEPFLWIHLAGLATLPILLQLCWLGLAVGDPILPVWLEFSIVAAIGVLPVLWMQLSRPFLIFAVLGVAQKPTQLDEQQRKVLRLIRTTSNRLLAMVAAVLLVGLLWLLYRTAPIAAHAVPLPPQWRGLGLLVASIAFLASNLFLQIPVSVARVFVTSETEFSKAKPYPVERIARDFTIVGWQVNRILPQLTNSQTDTAQVTAQVKE</sequence>
<dbReference type="NCBIfam" id="NF033183">
    <property type="entry name" value="colliding_TM"/>
    <property type="match status" value="1"/>
</dbReference>
<organism evidence="2 3">
    <name type="scientific">Scytonema millei VB511283</name>
    <dbReference type="NCBI Taxonomy" id="1245923"/>
    <lineage>
        <taxon>Bacteria</taxon>
        <taxon>Bacillati</taxon>
        <taxon>Cyanobacteriota</taxon>
        <taxon>Cyanophyceae</taxon>
        <taxon>Nostocales</taxon>
        <taxon>Scytonemataceae</taxon>
        <taxon>Scytonema</taxon>
    </lineage>
</organism>
<comment type="caution">
    <text evidence="2">The sequence shown here is derived from an EMBL/GenBank/DDBJ whole genome shotgun (WGS) entry which is preliminary data.</text>
</comment>
<accession>A0A9X5E1D2</accession>
<dbReference type="EMBL" id="JTJC03000001">
    <property type="protein sequence ID" value="NHC33606.1"/>
    <property type="molecule type" value="Genomic_DNA"/>
</dbReference>
<evidence type="ECO:0000313" key="3">
    <source>
        <dbReference type="Proteomes" id="UP000031532"/>
    </source>
</evidence>
<dbReference type="OrthoDB" id="484731at2"/>
<dbReference type="InterPro" id="IPR049610">
    <property type="entry name" value="LCTMP-like"/>
</dbReference>
<keyword evidence="1" id="KW-0812">Transmembrane</keyword>
<dbReference type="AlphaFoldDB" id="A0A9X5E1D2"/>
<reference evidence="2 3" key="1">
    <citation type="journal article" date="2015" name="Genome Announc.">
        <title>Draft Genome Sequence of the Terrestrial Cyanobacterium Scytonema millei VB511283, Isolated from Eastern India.</title>
        <authorList>
            <person name="Sen D."/>
            <person name="Chandrababunaidu M.M."/>
            <person name="Singh D."/>
            <person name="Sanghi N."/>
            <person name="Ghorai A."/>
            <person name="Mishra G.P."/>
            <person name="Madduluri M."/>
            <person name="Adhikary S.P."/>
            <person name="Tripathy S."/>
        </authorList>
    </citation>
    <scope>NUCLEOTIDE SEQUENCE [LARGE SCALE GENOMIC DNA]</scope>
    <source>
        <strain evidence="2 3">VB511283</strain>
    </source>
</reference>
<feature type="transmembrane region" description="Helical" evidence="1">
    <location>
        <begin position="97"/>
        <end position="114"/>
    </location>
</feature>
<proteinExistence type="predicted"/>
<feature type="transmembrane region" description="Helical" evidence="1">
    <location>
        <begin position="9"/>
        <end position="31"/>
    </location>
</feature>
<keyword evidence="1" id="KW-1133">Transmembrane helix</keyword>
<gene>
    <name evidence="2" type="ORF">QH73_0002830</name>
</gene>
<dbReference type="Proteomes" id="UP000031532">
    <property type="component" value="Unassembled WGS sequence"/>
</dbReference>
<protein>
    <submittedName>
        <fullName evidence="2">Low-complexity tail membrane protein</fullName>
    </submittedName>
</protein>
<keyword evidence="3" id="KW-1185">Reference proteome</keyword>
<keyword evidence="1" id="KW-0472">Membrane</keyword>